<dbReference type="PANTHER" id="PTHR47448:SF1">
    <property type="entry name" value="SERINE_THREONINE-PROTEIN KINASE STE7 HOMOLOG"/>
    <property type="match status" value="1"/>
</dbReference>
<evidence type="ECO:0000259" key="8">
    <source>
        <dbReference type="PROSITE" id="PS50011"/>
    </source>
</evidence>
<keyword evidence="4 9" id="KW-0418">Kinase</keyword>
<dbReference type="InterPro" id="IPR011009">
    <property type="entry name" value="Kinase-like_dom_sf"/>
</dbReference>
<evidence type="ECO:0000256" key="6">
    <source>
        <dbReference type="ARBA" id="ARBA00038035"/>
    </source>
</evidence>
<evidence type="ECO:0000313" key="10">
    <source>
        <dbReference type="Proteomes" id="UP000748756"/>
    </source>
</evidence>
<dbReference type="PANTHER" id="PTHR47448">
    <property type="entry name" value="DUAL SPECIFICITY MITOGEN-ACTIVATED PROTEIN KINASE KINASE DSOR1-LIKE PROTEIN"/>
    <property type="match status" value="1"/>
</dbReference>
<feature type="compositionally biased region" description="Low complexity" evidence="7">
    <location>
        <begin position="17"/>
        <end position="28"/>
    </location>
</feature>
<dbReference type="InterPro" id="IPR050915">
    <property type="entry name" value="MAP_kinase_kinase"/>
</dbReference>
<proteinExistence type="inferred from homology"/>
<feature type="compositionally biased region" description="Basic and acidic residues" evidence="7">
    <location>
        <begin position="42"/>
        <end position="52"/>
    </location>
</feature>
<gene>
    <name evidence="9" type="primary">MKK1_2</name>
    <name evidence="9" type="ORF">BG015_011767</name>
</gene>
<dbReference type="InterPro" id="IPR000719">
    <property type="entry name" value="Prot_kinase_dom"/>
</dbReference>
<dbReference type="SMART" id="SM00220">
    <property type="entry name" value="S_TKc"/>
    <property type="match status" value="1"/>
</dbReference>
<evidence type="ECO:0000256" key="2">
    <source>
        <dbReference type="ARBA" id="ARBA00022679"/>
    </source>
</evidence>
<dbReference type="SUPFAM" id="SSF56112">
    <property type="entry name" value="Protein kinase-like (PK-like)"/>
    <property type="match status" value="1"/>
</dbReference>
<dbReference type="GO" id="GO:0004674">
    <property type="term" value="F:protein serine/threonine kinase activity"/>
    <property type="evidence" value="ECO:0007669"/>
    <property type="project" value="UniProtKB-KW"/>
</dbReference>
<dbReference type="OrthoDB" id="10252354at2759"/>
<feature type="region of interest" description="Disordered" evidence="7">
    <location>
        <begin position="1"/>
        <end position="87"/>
    </location>
</feature>
<dbReference type="GO" id="GO:0005524">
    <property type="term" value="F:ATP binding"/>
    <property type="evidence" value="ECO:0007669"/>
    <property type="project" value="UniProtKB-KW"/>
</dbReference>
<dbReference type="Proteomes" id="UP000748756">
    <property type="component" value="Unassembled WGS sequence"/>
</dbReference>
<feature type="domain" description="Protein kinase" evidence="8">
    <location>
        <begin position="95"/>
        <end position="352"/>
    </location>
</feature>
<dbReference type="Pfam" id="PF00069">
    <property type="entry name" value="Pkinase"/>
    <property type="match status" value="1"/>
</dbReference>
<evidence type="ECO:0000256" key="3">
    <source>
        <dbReference type="ARBA" id="ARBA00022741"/>
    </source>
</evidence>
<keyword evidence="10" id="KW-1185">Reference proteome</keyword>
<keyword evidence="2" id="KW-0808">Transferase</keyword>
<dbReference type="PROSITE" id="PS00108">
    <property type="entry name" value="PROTEIN_KINASE_ST"/>
    <property type="match status" value="1"/>
</dbReference>
<organism evidence="9 10">
    <name type="scientific">Linnemannia schmuckeri</name>
    <dbReference type="NCBI Taxonomy" id="64567"/>
    <lineage>
        <taxon>Eukaryota</taxon>
        <taxon>Fungi</taxon>
        <taxon>Fungi incertae sedis</taxon>
        <taxon>Mucoromycota</taxon>
        <taxon>Mortierellomycotina</taxon>
        <taxon>Mortierellomycetes</taxon>
        <taxon>Mortierellales</taxon>
        <taxon>Mortierellaceae</taxon>
        <taxon>Linnemannia</taxon>
    </lineage>
</organism>
<dbReference type="Gene3D" id="1.10.510.10">
    <property type="entry name" value="Transferase(Phosphotransferase) domain 1"/>
    <property type="match status" value="1"/>
</dbReference>
<feature type="compositionally biased region" description="Polar residues" evidence="7">
    <location>
        <begin position="53"/>
        <end position="68"/>
    </location>
</feature>
<dbReference type="FunFam" id="3.30.200.20:FF:000040">
    <property type="entry name" value="Dual specificity mitogen-activated protein kinase kinase"/>
    <property type="match status" value="1"/>
</dbReference>
<dbReference type="Gene3D" id="3.30.200.20">
    <property type="entry name" value="Phosphorylase Kinase, domain 1"/>
    <property type="match status" value="1"/>
</dbReference>
<evidence type="ECO:0000256" key="5">
    <source>
        <dbReference type="ARBA" id="ARBA00022840"/>
    </source>
</evidence>
<accession>A0A9P5V7N2</accession>
<comment type="caution">
    <text evidence="9">The sequence shown here is derived from an EMBL/GenBank/DDBJ whole genome shotgun (WGS) entry which is preliminary data.</text>
</comment>
<dbReference type="PROSITE" id="PS50011">
    <property type="entry name" value="PROTEIN_KINASE_DOM"/>
    <property type="match status" value="1"/>
</dbReference>
<dbReference type="FunFam" id="1.10.510.10:FF:000263">
    <property type="entry name" value="MAP kinase skh1/pek1"/>
    <property type="match status" value="1"/>
</dbReference>
<evidence type="ECO:0000313" key="9">
    <source>
        <dbReference type="EMBL" id="KAF9145877.1"/>
    </source>
</evidence>
<protein>
    <submittedName>
        <fullName evidence="9">Protein kinase C signaling pathway involved MAPKK protein</fullName>
    </submittedName>
</protein>
<keyword evidence="1" id="KW-0723">Serine/threonine-protein kinase</keyword>
<dbReference type="AlphaFoldDB" id="A0A9P5V7N2"/>
<evidence type="ECO:0000256" key="4">
    <source>
        <dbReference type="ARBA" id="ARBA00022777"/>
    </source>
</evidence>
<dbReference type="GO" id="GO:0000165">
    <property type="term" value="P:MAPK cascade"/>
    <property type="evidence" value="ECO:0007669"/>
    <property type="project" value="UniProtKB-ARBA"/>
</dbReference>
<evidence type="ECO:0000256" key="7">
    <source>
        <dbReference type="SAM" id="MobiDB-lite"/>
    </source>
</evidence>
<dbReference type="EMBL" id="JAAAUQ010000933">
    <property type="protein sequence ID" value="KAF9145877.1"/>
    <property type="molecule type" value="Genomic_DNA"/>
</dbReference>
<keyword evidence="3" id="KW-0547">Nucleotide-binding</keyword>
<dbReference type="InterPro" id="IPR008271">
    <property type="entry name" value="Ser/Thr_kinase_AS"/>
</dbReference>
<evidence type="ECO:0000256" key="1">
    <source>
        <dbReference type="ARBA" id="ARBA00022527"/>
    </source>
</evidence>
<reference evidence="9" key="1">
    <citation type="journal article" date="2020" name="Fungal Divers.">
        <title>Resolving the Mortierellaceae phylogeny through synthesis of multi-gene phylogenetics and phylogenomics.</title>
        <authorList>
            <person name="Vandepol N."/>
            <person name="Liber J."/>
            <person name="Desiro A."/>
            <person name="Na H."/>
            <person name="Kennedy M."/>
            <person name="Barry K."/>
            <person name="Grigoriev I.V."/>
            <person name="Miller A.N."/>
            <person name="O'Donnell K."/>
            <person name="Stajich J.E."/>
            <person name="Bonito G."/>
        </authorList>
    </citation>
    <scope>NUCLEOTIDE SEQUENCE</scope>
    <source>
        <strain evidence="9">NRRL 6426</strain>
    </source>
</reference>
<name>A0A9P5V7N2_9FUNG</name>
<comment type="similarity">
    <text evidence="6">Belongs to the protein kinase superfamily. STE Ser/Thr protein kinase family. MAP kinase kinase subfamily.</text>
</comment>
<keyword evidence="5" id="KW-0067">ATP-binding</keyword>
<sequence>MSLSRSPARKMRPAPPLLQLNSPSLSKPVTLAPPPVRPLMDYLERNPRDPTRENQYNMSSEPGQTPKSIRSIPETPGGTRVPDPLQNHTLRPEDMLMIKKLGEGSAGTVCKVKHVPTGFIMARKHVRCDPNPDFQRLLQRELKTLDTCHSPWIVTFYGAYMDDDELALCMEYCEGGSMETVYKHVAELGQTIPETILGKIGEAVLNGLVYLHKMHHVIHRDLKPSNIVVTMSGQIKLCDFGVSGDLVNSLAETFVGTSYYMAPERIQGGKYPVQSDVWSLGLTMIEIAQMKNPFPQNMPVFDLLDYIVNQPVPTLPENEPWSSDLRDFLNQCLIKNFLKRPTPEQIMSHPFIVESSKRTDQDVNVRTWIENIWDFKSPTAQTPKYI</sequence>